<feature type="compositionally biased region" description="Low complexity" evidence="1">
    <location>
        <begin position="287"/>
        <end position="308"/>
    </location>
</feature>
<feature type="compositionally biased region" description="Basic and acidic residues" evidence="1">
    <location>
        <begin position="417"/>
        <end position="427"/>
    </location>
</feature>
<feature type="compositionally biased region" description="Low complexity" evidence="1">
    <location>
        <begin position="15"/>
        <end position="28"/>
    </location>
</feature>
<evidence type="ECO:0000313" key="2">
    <source>
        <dbReference type="EMBL" id="GFR57664.1"/>
    </source>
</evidence>
<feature type="compositionally biased region" description="Polar residues" evidence="1">
    <location>
        <begin position="54"/>
        <end position="73"/>
    </location>
</feature>
<feature type="compositionally biased region" description="Basic and acidic residues" evidence="1">
    <location>
        <begin position="1"/>
        <end position="11"/>
    </location>
</feature>
<evidence type="ECO:0000256" key="1">
    <source>
        <dbReference type="SAM" id="MobiDB-lite"/>
    </source>
</evidence>
<evidence type="ECO:0000313" key="3">
    <source>
        <dbReference type="Proteomes" id="UP000762676"/>
    </source>
</evidence>
<feature type="region of interest" description="Disordered" evidence="1">
    <location>
        <begin position="330"/>
        <end position="354"/>
    </location>
</feature>
<sequence length="527" mass="56381">MWTEKWWDEGRPPQTSSASASTNTEALTNGSTSTQTPSGRLKLSNGTSDHHRTLSNGNSSDWEIIMSTTSQADGSMLSSNSSSSPETRKGQDFTPPASSTSLKPAAKLTKKCRNSMANGKALTGKRLVASKSSPDMDITSGQSRDGAQRLSDFNGNEHDSAYYTAPALDIDKGQSNGMDRLTVVTDGGKGHTRHSSISSNDWQLSNKTLANNGGFDYLSQPNKRSNDHNGALSDSLNDINETVGPESSSSKSLDSRANEASPDLSPSPARLFPDLSLDLSANKRVASGSTSDRSSWSESSDTPSWDSSLKTPPLYDICDIASSLSNEKTNHRLHSMQSQLSSPSSSSSPEKNNTRRNISAYIETTASSSSSSAQFGNSSKSSWSEEPAILELNTDSPYFHAPTTSTVPSKGFKKTSRKLDVPTEKKFPKSFSGRGPVPIPNGQAGKQRAYSLISDEGVESRSVVLYEYEKPKKLPEASTIKVKCSKLQSVFVFCCSDLFSPPGRARDDEDDDDGGGGGCTTCSLTTC</sequence>
<accession>A0AAV4EA00</accession>
<feature type="compositionally biased region" description="Polar residues" evidence="1">
    <location>
        <begin position="195"/>
        <end position="211"/>
    </location>
</feature>
<gene>
    <name evidence="2" type="ORF">ElyMa_001750600</name>
</gene>
<feature type="compositionally biased region" description="Polar residues" evidence="1">
    <location>
        <begin position="232"/>
        <end position="252"/>
    </location>
</feature>
<protein>
    <submittedName>
        <fullName evidence="2">Uncharacterized protein</fullName>
    </submittedName>
</protein>
<organism evidence="2 3">
    <name type="scientific">Elysia marginata</name>
    <dbReference type="NCBI Taxonomy" id="1093978"/>
    <lineage>
        <taxon>Eukaryota</taxon>
        <taxon>Metazoa</taxon>
        <taxon>Spiralia</taxon>
        <taxon>Lophotrochozoa</taxon>
        <taxon>Mollusca</taxon>
        <taxon>Gastropoda</taxon>
        <taxon>Heterobranchia</taxon>
        <taxon>Euthyneura</taxon>
        <taxon>Panpulmonata</taxon>
        <taxon>Sacoglossa</taxon>
        <taxon>Placobranchoidea</taxon>
        <taxon>Plakobranchidae</taxon>
        <taxon>Elysia</taxon>
    </lineage>
</organism>
<feature type="compositionally biased region" description="Low complexity" evidence="1">
    <location>
        <begin position="75"/>
        <end position="84"/>
    </location>
</feature>
<feature type="region of interest" description="Disordered" evidence="1">
    <location>
        <begin position="286"/>
        <end position="308"/>
    </location>
</feature>
<name>A0AAV4EA00_9GAST</name>
<proteinExistence type="predicted"/>
<reference evidence="2 3" key="1">
    <citation type="journal article" date="2021" name="Elife">
        <title>Chloroplast acquisition without the gene transfer in kleptoplastic sea slugs, Plakobranchus ocellatus.</title>
        <authorList>
            <person name="Maeda T."/>
            <person name="Takahashi S."/>
            <person name="Yoshida T."/>
            <person name="Shimamura S."/>
            <person name="Takaki Y."/>
            <person name="Nagai Y."/>
            <person name="Toyoda A."/>
            <person name="Suzuki Y."/>
            <person name="Arimoto A."/>
            <person name="Ishii H."/>
            <person name="Satoh N."/>
            <person name="Nishiyama T."/>
            <person name="Hasebe M."/>
            <person name="Maruyama T."/>
            <person name="Minagawa J."/>
            <person name="Obokata J."/>
            <person name="Shigenobu S."/>
        </authorList>
    </citation>
    <scope>NUCLEOTIDE SEQUENCE [LARGE SCALE GENOMIC DNA]</scope>
</reference>
<dbReference type="AlphaFoldDB" id="A0AAV4EA00"/>
<feature type="region of interest" description="Disordered" evidence="1">
    <location>
        <begin position="394"/>
        <end position="444"/>
    </location>
</feature>
<feature type="compositionally biased region" description="Low complexity" evidence="1">
    <location>
        <begin position="335"/>
        <end position="349"/>
    </location>
</feature>
<dbReference type="EMBL" id="BMAT01003563">
    <property type="protein sequence ID" value="GFR57664.1"/>
    <property type="molecule type" value="Genomic_DNA"/>
</dbReference>
<keyword evidence="3" id="KW-1185">Reference proteome</keyword>
<dbReference type="Proteomes" id="UP000762676">
    <property type="component" value="Unassembled WGS sequence"/>
</dbReference>
<comment type="caution">
    <text evidence="2">The sequence shown here is derived from an EMBL/GenBank/DDBJ whole genome shotgun (WGS) entry which is preliminary data.</text>
</comment>
<feature type="compositionally biased region" description="Polar residues" evidence="1">
    <location>
        <begin position="29"/>
        <end position="38"/>
    </location>
</feature>
<feature type="region of interest" description="Disordered" evidence="1">
    <location>
        <begin position="1"/>
        <end position="272"/>
    </location>
</feature>